<name>A0A364VBK0_9CORY</name>
<dbReference type="Proteomes" id="UP000251047">
    <property type="component" value="Unassembled WGS sequence"/>
</dbReference>
<accession>A0A364VBK0</accession>
<dbReference type="InterPro" id="IPR036034">
    <property type="entry name" value="PDZ_sf"/>
</dbReference>
<dbReference type="Gene3D" id="2.40.10.10">
    <property type="entry name" value="Trypsin-like serine proteases"/>
    <property type="match status" value="2"/>
</dbReference>
<feature type="compositionally biased region" description="Polar residues" evidence="4">
    <location>
        <begin position="27"/>
        <end position="42"/>
    </location>
</feature>
<dbReference type="PANTHER" id="PTHR43343:SF3">
    <property type="entry name" value="PROTEASE DO-LIKE 8, CHLOROPLASTIC"/>
    <property type="match status" value="1"/>
</dbReference>
<keyword evidence="2 6" id="KW-0645">Protease</keyword>
<dbReference type="SUPFAM" id="SSF50156">
    <property type="entry name" value="PDZ domain-like"/>
    <property type="match status" value="1"/>
</dbReference>
<dbReference type="PRINTS" id="PR00834">
    <property type="entry name" value="PROTEASES2C"/>
</dbReference>
<evidence type="ECO:0000313" key="7">
    <source>
        <dbReference type="Proteomes" id="UP000251047"/>
    </source>
</evidence>
<dbReference type="InterPro" id="IPR001478">
    <property type="entry name" value="PDZ"/>
</dbReference>
<dbReference type="OrthoDB" id="9758917at2"/>
<reference evidence="6 7" key="1">
    <citation type="journal article" date="2018" name="Syst. Appl. Microbiol.">
        <title>Corynebacterium heidelbergense sp. nov., isolated from the preen glands of Egyptian geese (Alopochen aegyptiacus).</title>
        <authorList>
            <person name="Braun M.S."/>
            <person name="Wang E."/>
            <person name="Zimmermann S."/>
            <person name="Wink M."/>
        </authorList>
    </citation>
    <scope>NUCLEOTIDE SEQUENCE [LARGE SCALE GENOMIC DNA]</scope>
    <source>
        <strain evidence="6 7">DSM 104638</strain>
    </source>
</reference>
<evidence type="ECO:0000256" key="4">
    <source>
        <dbReference type="SAM" id="MobiDB-lite"/>
    </source>
</evidence>
<dbReference type="Pfam" id="PF13365">
    <property type="entry name" value="Trypsin_2"/>
    <property type="match status" value="1"/>
</dbReference>
<comment type="caution">
    <text evidence="6">The sequence shown here is derived from an EMBL/GenBank/DDBJ whole genome shotgun (WGS) entry which is preliminary data.</text>
</comment>
<dbReference type="GO" id="GO:0004252">
    <property type="term" value="F:serine-type endopeptidase activity"/>
    <property type="evidence" value="ECO:0007669"/>
    <property type="project" value="InterPro"/>
</dbReference>
<evidence type="ECO:0000256" key="3">
    <source>
        <dbReference type="ARBA" id="ARBA00022801"/>
    </source>
</evidence>
<dbReference type="InterPro" id="IPR001940">
    <property type="entry name" value="Peptidase_S1C"/>
</dbReference>
<proteinExistence type="inferred from homology"/>
<dbReference type="SUPFAM" id="SSF50494">
    <property type="entry name" value="Trypsin-like serine proteases"/>
    <property type="match status" value="1"/>
</dbReference>
<dbReference type="InterPro" id="IPR043504">
    <property type="entry name" value="Peptidase_S1_PA_chymotrypsin"/>
</dbReference>
<protein>
    <submittedName>
        <fullName evidence="6">Serine protease</fullName>
    </submittedName>
</protein>
<dbReference type="GO" id="GO:0006508">
    <property type="term" value="P:proteolysis"/>
    <property type="evidence" value="ECO:0007669"/>
    <property type="project" value="UniProtKB-KW"/>
</dbReference>
<feature type="domain" description="PDZ" evidence="5">
    <location>
        <begin position="338"/>
        <end position="424"/>
    </location>
</feature>
<evidence type="ECO:0000259" key="5">
    <source>
        <dbReference type="PROSITE" id="PS50106"/>
    </source>
</evidence>
<evidence type="ECO:0000313" key="6">
    <source>
        <dbReference type="EMBL" id="RAV33994.1"/>
    </source>
</evidence>
<dbReference type="AlphaFoldDB" id="A0A364VBK0"/>
<dbReference type="InterPro" id="IPR009003">
    <property type="entry name" value="Peptidase_S1_PA"/>
</dbReference>
<sequence>MANGHGGSWGPGTHNENTHRGSVPAGQPNTPRGPQPGIQETASMPVGPGGVAGAGTYGNPGCAGGAGPNQPYPGAGVAPSAPKSRRWSTPVVALLMAGTAVLATVGTNLAMESAGTKNVSSSFDRPLPAGDQRPPQAGSVEEVSSRVLPSVVSIQASGLRGGAEGSGSILTSDGMIMTNNHVIGDAGSRGDIRVTLNDGRTLPAKLVATDPQTDIAVIKAVGAKDLTPMTLGNSDSLVVGESVVAVGSPLGLNATVTTGIVSAKNRPVQATGEGGGEASLIDAVQTDAAINPGNSGGALVNMRGELVGIPTVIATLGQEGQSGSIGLGFAIPVNQAQRIAKQLMDSGKAGHAIIGAQVSRSDTAGGAEIAAVNPGSPAEKAGLKKGDVVVKMDGRPIESGVALIAAVRSHQVGDVVNLVVRDGKDGPERNVSVTLGSE</sequence>
<feature type="region of interest" description="Disordered" evidence="4">
    <location>
        <begin position="118"/>
        <end position="144"/>
    </location>
</feature>
<evidence type="ECO:0000256" key="2">
    <source>
        <dbReference type="ARBA" id="ARBA00022670"/>
    </source>
</evidence>
<dbReference type="EMBL" id="PHQP01000034">
    <property type="protein sequence ID" value="RAV33994.1"/>
    <property type="molecule type" value="Genomic_DNA"/>
</dbReference>
<comment type="similarity">
    <text evidence="1">Belongs to the peptidase S1C family.</text>
</comment>
<dbReference type="PROSITE" id="PS50106">
    <property type="entry name" value="PDZ"/>
    <property type="match status" value="1"/>
</dbReference>
<evidence type="ECO:0000256" key="1">
    <source>
        <dbReference type="ARBA" id="ARBA00010541"/>
    </source>
</evidence>
<dbReference type="InterPro" id="IPR051201">
    <property type="entry name" value="Chloro_Bact_Ser_Proteases"/>
</dbReference>
<feature type="compositionally biased region" description="Gly residues" evidence="4">
    <location>
        <begin position="1"/>
        <end position="10"/>
    </location>
</feature>
<dbReference type="PANTHER" id="PTHR43343">
    <property type="entry name" value="PEPTIDASE S12"/>
    <property type="match status" value="1"/>
</dbReference>
<dbReference type="SMART" id="SM00228">
    <property type="entry name" value="PDZ"/>
    <property type="match status" value="1"/>
</dbReference>
<dbReference type="Pfam" id="PF13180">
    <property type="entry name" value="PDZ_2"/>
    <property type="match status" value="1"/>
</dbReference>
<organism evidence="6 7">
    <name type="scientific">Corynebacterium heidelbergense</name>
    <dbReference type="NCBI Taxonomy" id="2055947"/>
    <lineage>
        <taxon>Bacteria</taxon>
        <taxon>Bacillati</taxon>
        <taxon>Actinomycetota</taxon>
        <taxon>Actinomycetes</taxon>
        <taxon>Mycobacteriales</taxon>
        <taxon>Corynebacteriaceae</taxon>
        <taxon>Corynebacterium</taxon>
    </lineage>
</organism>
<keyword evidence="3" id="KW-0378">Hydrolase</keyword>
<gene>
    <name evidence="6" type="ORF">CWC39_05625</name>
</gene>
<feature type="region of interest" description="Disordered" evidence="4">
    <location>
        <begin position="1"/>
        <end position="52"/>
    </location>
</feature>
<dbReference type="Gene3D" id="2.30.42.10">
    <property type="match status" value="1"/>
</dbReference>